<sequence length="425" mass="47355">MTAPSFKIIVVGAGPAGLLLGLLLAKQNIPVTIVEQSSKLDENPRATHYGPPAIKILNGAGIGGDLRSKGLLVDTVAWRRLDGSYIAGLNHATERDSPDRMVALPLNQVSQLLKDHLEKLPSLSYLFNHKVTSIGQDDSKAWIDALDVRTEKQVHLEADYIVGCDGANSIIRRSLFGDLEFPGRTWDEQIVATNVYYDFEKFGYCDSNFIIDPTNWYMAAKITKDGLWRVTYGEESGLTRDDLIARQPKKFEEMLPGNPKPDQYKLASISPYRVHQRLASKLRVGRFLLAADAAHLCNPFGGLGLTGGVVDIQGLYECLLGIYLGKANPSILDIYSDVRRQKYQEIVDPISSSNLRRMFTGDPATVLETDEFLQMCKKAETDPELASRMLQVSFTQRCGTYSTLEADFEKSAHLLSYDFTQHYHS</sequence>
<evidence type="ECO:0000256" key="2">
    <source>
        <dbReference type="ARBA" id="ARBA00022827"/>
    </source>
</evidence>
<dbReference type="Gene3D" id="3.30.70.2450">
    <property type="match status" value="1"/>
</dbReference>
<comment type="caution">
    <text evidence="6">The sequence shown here is derived from an EMBL/GenBank/DDBJ whole genome shotgun (WGS) entry which is preliminary data.</text>
</comment>
<dbReference type="EMBL" id="JABEXW010000225">
    <property type="protein sequence ID" value="KAF4967739.1"/>
    <property type="molecule type" value="Genomic_DNA"/>
</dbReference>
<keyword evidence="7" id="KW-1185">Reference proteome</keyword>
<proteinExistence type="predicted"/>
<feature type="domain" description="FAD-binding" evidence="5">
    <location>
        <begin position="7"/>
        <end position="348"/>
    </location>
</feature>
<gene>
    <name evidence="6" type="ORF">FSARC_4800</name>
</gene>
<keyword evidence="3" id="KW-0560">Oxidoreductase</keyword>
<dbReference type="PANTHER" id="PTHR43476">
    <property type="entry name" value="3-(3-HYDROXY-PHENYL)PROPIONATE/3-HYDROXYCINNAMIC ACID HYDROXYLASE"/>
    <property type="match status" value="1"/>
</dbReference>
<dbReference type="Gene3D" id="3.50.50.60">
    <property type="entry name" value="FAD/NAD(P)-binding domain"/>
    <property type="match status" value="1"/>
</dbReference>
<dbReference type="OrthoDB" id="10016252at2759"/>
<dbReference type="Proteomes" id="UP000622797">
    <property type="component" value="Unassembled WGS sequence"/>
</dbReference>
<keyword evidence="1" id="KW-0285">Flavoprotein</keyword>
<organism evidence="6 7">
    <name type="scientific">Fusarium sarcochroum</name>
    <dbReference type="NCBI Taxonomy" id="1208366"/>
    <lineage>
        <taxon>Eukaryota</taxon>
        <taxon>Fungi</taxon>
        <taxon>Dikarya</taxon>
        <taxon>Ascomycota</taxon>
        <taxon>Pezizomycotina</taxon>
        <taxon>Sordariomycetes</taxon>
        <taxon>Hypocreomycetidae</taxon>
        <taxon>Hypocreales</taxon>
        <taxon>Nectriaceae</taxon>
        <taxon>Fusarium</taxon>
        <taxon>Fusarium lateritium species complex</taxon>
    </lineage>
</organism>
<name>A0A8H4U116_9HYPO</name>
<dbReference type="PANTHER" id="PTHR43476:SF4">
    <property type="entry name" value="BLR0106 PROTEIN"/>
    <property type="match status" value="1"/>
</dbReference>
<dbReference type="GO" id="GO:0016491">
    <property type="term" value="F:oxidoreductase activity"/>
    <property type="evidence" value="ECO:0007669"/>
    <property type="project" value="UniProtKB-KW"/>
</dbReference>
<dbReference type="InterPro" id="IPR036188">
    <property type="entry name" value="FAD/NAD-bd_sf"/>
</dbReference>
<evidence type="ECO:0000256" key="3">
    <source>
        <dbReference type="ARBA" id="ARBA00023002"/>
    </source>
</evidence>
<dbReference type="PRINTS" id="PR00420">
    <property type="entry name" value="RNGMNOXGNASE"/>
</dbReference>
<dbReference type="AlphaFoldDB" id="A0A8H4U116"/>
<keyword evidence="4" id="KW-0520">NAD</keyword>
<evidence type="ECO:0000313" key="6">
    <source>
        <dbReference type="EMBL" id="KAF4967739.1"/>
    </source>
</evidence>
<dbReference type="GO" id="GO:0071949">
    <property type="term" value="F:FAD binding"/>
    <property type="evidence" value="ECO:0007669"/>
    <property type="project" value="InterPro"/>
</dbReference>
<evidence type="ECO:0000313" key="7">
    <source>
        <dbReference type="Proteomes" id="UP000622797"/>
    </source>
</evidence>
<evidence type="ECO:0000256" key="4">
    <source>
        <dbReference type="ARBA" id="ARBA00023027"/>
    </source>
</evidence>
<evidence type="ECO:0000256" key="1">
    <source>
        <dbReference type="ARBA" id="ARBA00022630"/>
    </source>
</evidence>
<accession>A0A8H4U116</accession>
<reference evidence="6" key="1">
    <citation type="journal article" date="2020" name="BMC Genomics">
        <title>Correction to: Identification and distribution of gene clusters required for synthesis of sphingolipid metabolism inhibitors in diverse species of the filamentous fungus Fusarium.</title>
        <authorList>
            <person name="Kim H.S."/>
            <person name="Lohmar J.M."/>
            <person name="Busman M."/>
            <person name="Brown D.W."/>
            <person name="Naumann T.A."/>
            <person name="Divon H.H."/>
            <person name="Lysoe E."/>
            <person name="Uhlig S."/>
            <person name="Proctor R.H."/>
        </authorList>
    </citation>
    <scope>NUCLEOTIDE SEQUENCE</scope>
    <source>
        <strain evidence="6">NRRL 20472</strain>
    </source>
</reference>
<dbReference type="SUPFAM" id="SSF51905">
    <property type="entry name" value="FAD/NAD(P)-binding domain"/>
    <property type="match status" value="1"/>
</dbReference>
<keyword evidence="2" id="KW-0274">FAD</keyword>
<protein>
    <recommendedName>
        <fullName evidence="5">FAD-binding domain-containing protein</fullName>
    </recommendedName>
</protein>
<dbReference type="InterPro" id="IPR002938">
    <property type="entry name" value="FAD-bd"/>
</dbReference>
<dbReference type="Pfam" id="PF01494">
    <property type="entry name" value="FAD_binding_3"/>
    <property type="match status" value="1"/>
</dbReference>
<dbReference type="InterPro" id="IPR050631">
    <property type="entry name" value="PheA/TfdB_FAD_monoxygenase"/>
</dbReference>
<reference evidence="6" key="2">
    <citation type="submission" date="2020-05" db="EMBL/GenBank/DDBJ databases">
        <authorList>
            <person name="Kim H.-S."/>
            <person name="Proctor R.H."/>
            <person name="Brown D.W."/>
        </authorList>
    </citation>
    <scope>NUCLEOTIDE SEQUENCE</scope>
    <source>
        <strain evidence="6">NRRL 20472</strain>
    </source>
</reference>
<evidence type="ECO:0000259" key="5">
    <source>
        <dbReference type="Pfam" id="PF01494"/>
    </source>
</evidence>